<dbReference type="AlphaFoldDB" id="A0A2S4ZY84"/>
<dbReference type="Gene3D" id="3.40.50.1820">
    <property type="entry name" value="alpha/beta hydrolase"/>
    <property type="match status" value="1"/>
</dbReference>
<proteinExistence type="predicted"/>
<sequence length="333" mass="37156">MKKVLKIVLFLIIAVVIAYLLGPTPEKPVYNAQLPSVPSSPSDLENYVHGIDVYHKVKPGNGSEIVWNDSVKSKTEYVILYLHGFSASHEEGNPLHRNFAKRYGCNLYLTRLAEHGIDTTDAMANLTAENYWRSAVQAYAIAKQLGNKVIILSTSTGGTLALKLAAQFPEIFALINLSPNIAINDPAAFIANNHWGLQLAELVTGGKYRSIDVDTDEGPKYWYYKYRIESVTALEELLETSMTKETFEKVKCPVLTVCYYKDEQHQDPVVKVSAMRNMMEQIGTPSALKKFVPLSTPENHVLANPLKSKDIKSVENVCYSFAEKVLKLKPMGI</sequence>
<comment type="caution">
    <text evidence="2">The sequence shown here is derived from an EMBL/GenBank/DDBJ whole genome shotgun (WGS) entry which is preliminary data.</text>
</comment>
<dbReference type="OrthoDB" id="5416147at2"/>
<dbReference type="RefSeq" id="WP_103790518.1">
    <property type="nucleotide sequence ID" value="NZ_PQVF01000016.1"/>
</dbReference>
<reference evidence="2 3" key="1">
    <citation type="submission" date="2018-01" db="EMBL/GenBank/DDBJ databases">
        <authorList>
            <person name="Gaut B.S."/>
            <person name="Morton B.R."/>
            <person name="Clegg M.T."/>
            <person name="Duvall M.R."/>
        </authorList>
    </citation>
    <scope>NUCLEOTIDE SEQUENCE [LARGE SCALE GENOMIC DNA]</scope>
    <source>
        <strain evidence="2 3">HR-AV</strain>
    </source>
</reference>
<dbReference type="InterPro" id="IPR029058">
    <property type="entry name" value="AB_hydrolase_fold"/>
</dbReference>
<evidence type="ECO:0000313" key="3">
    <source>
        <dbReference type="Proteomes" id="UP000236893"/>
    </source>
</evidence>
<gene>
    <name evidence="2" type="ORF">C3K47_17800</name>
</gene>
<organism evidence="2 3">
    <name type="scientific">Solitalea longa</name>
    <dbReference type="NCBI Taxonomy" id="2079460"/>
    <lineage>
        <taxon>Bacteria</taxon>
        <taxon>Pseudomonadati</taxon>
        <taxon>Bacteroidota</taxon>
        <taxon>Sphingobacteriia</taxon>
        <taxon>Sphingobacteriales</taxon>
        <taxon>Sphingobacteriaceae</taxon>
        <taxon>Solitalea</taxon>
    </lineage>
</organism>
<evidence type="ECO:0000313" key="2">
    <source>
        <dbReference type="EMBL" id="POY34957.1"/>
    </source>
</evidence>
<protein>
    <submittedName>
        <fullName evidence="2">Alpha/beta hydrolase</fullName>
    </submittedName>
</protein>
<dbReference type="GO" id="GO:0016787">
    <property type="term" value="F:hydrolase activity"/>
    <property type="evidence" value="ECO:0007669"/>
    <property type="project" value="UniProtKB-KW"/>
</dbReference>
<dbReference type="GO" id="GO:0016020">
    <property type="term" value="C:membrane"/>
    <property type="evidence" value="ECO:0007669"/>
    <property type="project" value="TreeGrafter"/>
</dbReference>
<keyword evidence="1 2" id="KW-0378">Hydrolase</keyword>
<dbReference type="PANTHER" id="PTHR43798:SF31">
    <property type="entry name" value="AB HYDROLASE SUPERFAMILY PROTEIN YCLE"/>
    <property type="match status" value="1"/>
</dbReference>
<evidence type="ECO:0000256" key="1">
    <source>
        <dbReference type="ARBA" id="ARBA00022801"/>
    </source>
</evidence>
<dbReference type="PANTHER" id="PTHR43798">
    <property type="entry name" value="MONOACYLGLYCEROL LIPASE"/>
    <property type="match status" value="1"/>
</dbReference>
<dbReference type="EMBL" id="PQVF01000016">
    <property type="protein sequence ID" value="POY34957.1"/>
    <property type="molecule type" value="Genomic_DNA"/>
</dbReference>
<name>A0A2S4ZY84_9SPHI</name>
<keyword evidence="3" id="KW-1185">Reference proteome</keyword>
<dbReference type="Proteomes" id="UP000236893">
    <property type="component" value="Unassembled WGS sequence"/>
</dbReference>
<dbReference type="InterPro" id="IPR050266">
    <property type="entry name" value="AB_hydrolase_sf"/>
</dbReference>
<accession>A0A2S4ZY84</accession>
<dbReference type="SUPFAM" id="SSF53474">
    <property type="entry name" value="alpha/beta-Hydrolases"/>
    <property type="match status" value="1"/>
</dbReference>